<evidence type="ECO:0000313" key="4">
    <source>
        <dbReference type="WBParaSite" id="TCLT_0000852401-mRNA-1"/>
    </source>
</evidence>
<dbReference type="EMBL" id="UYYF01004644">
    <property type="protein sequence ID" value="VDN06078.1"/>
    <property type="molecule type" value="Genomic_DNA"/>
</dbReference>
<feature type="region of interest" description="Disordered" evidence="1">
    <location>
        <begin position="80"/>
        <end position="106"/>
    </location>
</feature>
<keyword evidence="3" id="KW-1185">Reference proteome</keyword>
<dbReference type="AlphaFoldDB" id="A0A0N5D672"/>
<evidence type="ECO:0000256" key="1">
    <source>
        <dbReference type="SAM" id="MobiDB-lite"/>
    </source>
</evidence>
<gene>
    <name evidence="2" type="ORF">TCLT_LOCUS8513</name>
</gene>
<name>A0A0N5D672_THECL</name>
<evidence type="ECO:0000313" key="2">
    <source>
        <dbReference type="EMBL" id="VDN06078.1"/>
    </source>
</evidence>
<dbReference type="Proteomes" id="UP000276776">
    <property type="component" value="Unassembled WGS sequence"/>
</dbReference>
<accession>A0A0N5D672</accession>
<sequence length="167" mass="19830">MGRVTTKANSSSHLSLLTLTEQEDLIQRERQRRRLIRYQQVRQLSSENAAKIRERVRLAKEKRMETLKKHLTDAIVHRNHLDSGKTSPSAQATTTLKSMKTPRKSQLHQITSTQIKSAIRRHREAIKKLHQERDRDRRRHEFIQEMRRKVWAEANANQRSRRRGSNI</sequence>
<reference evidence="4" key="1">
    <citation type="submission" date="2017-02" db="UniProtKB">
        <authorList>
            <consortium name="WormBaseParasite"/>
        </authorList>
    </citation>
    <scope>IDENTIFICATION</scope>
</reference>
<dbReference type="OMA" id="RENIIRM"/>
<protein>
    <submittedName>
        <fullName evidence="4">ALMS_motif domain-containing protein</fullName>
    </submittedName>
</protein>
<dbReference type="WBParaSite" id="TCLT_0000852401-mRNA-1">
    <property type="protein sequence ID" value="TCLT_0000852401-mRNA-1"/>
    <property type="gene ID" value="TCLT_0000852401"/>
</dbReference>
<proteinExistence type="predicted"/>
<feature type="compositionally biased region" description="Polar residues" evidence="1">
    <location>
        <begin position="84"/>
        <end position="98"/>
    </location>
</feature>
<dbReference type="OrthoDB" id="5875452at2759"/>
<evidence type="ECO:0000313" key="3">
    <source>
        <dbReference type="Proteomes" id="UP000276776"/>
    </source>
</evidence>
<organism evidence="4">
    <name type="scientific">Thelazia callipaeda</name>
    <name type="common">Oriental eyeworm</name>
    <name type="synonym">Parasitic nematode</name>
    <dbReference type="NCBI Taxonomy" id="103827"/>
    <lineage>
        <taxon>Eukaryota</taxon>
        <taxon>Metazoa</taxon>
        <taxon>Ecdysozoa</taxon>
        <taxon>Nematoda</taxon>
        <taxon>Chromadorea</taxon>
        <taxon>Rhabditida</taxon>
        <taxon>Spirurina</taxon>
        <taxon>Spiruromorpha</taxon>
        <taxon>Thelazioidea</taxon>
        <taxon>Thelaziidae</taxon>
        <taxon>Thelazia</taxon>
    </lineage>
</organism>
<reference evidence="2 3" key="2">
    <citation type="submission" date="2018-11" db="EMBL/GenBank/DDBJ databases">
        <authorList>
            <consortium name="Pathogen Informatics"/>
        </authorList>
    </citation>
    <scope>NUCLEOTIDE SEQUENCE [LARGE SCALE GENOMIC DNA]</scope>
</reference>